<feature type="signal peptide" evidence="3">
    <location>
        <begin position="1"/>
        <end position="22"/>
    </location>
</feature>
<keyword evidence="3" id="KW-0732">Signal</keyword>
<gene>
    <name evidence="5" type="ORF">ACFSX4_10110</name>
</gene>
<proteinExistence type="inferred from homology"/>
<dbReference type="CDD" id="cd02968">
    <property type="entry name" value="SCO"/>
    <property type="match status" value="1"/>
</dbReference>
<keyword evidence="2" id="KW-0186">Copper</keyword>
<accession>A0ABW5WXJ8</accession>
<dbReference type="InterPro" id="IPR036249">
    <property type="entry name" value="Thioredoxin-like_sf"/>
</dbReference>
<dbReference type="Proteomes" id="UP001597519">
    <property type="component" value="Unassembled WGS sequence"/>
</dbReference>
<dbReference type="SUPFAM" id="SSF52833">
    <property type="entry name" value="Thioredoxin-like"/>
    <property type="match status" value="1"/>
</dbReference>
<evidence type="ECO:0000256" key="3">
    <source>
        <dbReference type="SAM" id="SignalP"/>
    </source>
</evidence>
<feature type="chain" id="PRO_5046637324" evidence="3">
    <location>
        <begin position="23"/>
        <end position="200"/>
    </location>
</feature>
<comment type="caution">
    <text evidence="5">The sequence shown here is derived from an EMBL/GenBank/DDBJ whole genome shotgun (WGS) entry which is preliminary data.</text>
</comment>
<evidence type="ECO:0000313" key="6">
    <source>
        <dbReference type="Proteomes" id="UP001597519"/>
    </source>
</evidence>
<dbReference type="InterPro" id="IPR003782">
    <property type="entry name" value="SCO1/SenC"/>
</dbReference>
<dbReference type="RefSeq" id="WP_377774202.1">
    <property type="nucleotide sequence ID" value="NZ_JBHUOQ010000004.1"/>
</dbReference>
<organism evidence="5 6">
    <name type="scientific">Corticicoccus populi</name>
    <dbReference type="NCBI Taxonomy" id="1812821"/>
    <lineage>
        <taxon>Bacteria</taxon>
        <taxon>Bacillati</taxon>
        <taxon>Bacillota</taxon>
        <taxon>Bacilli</taxon>
        <taxon>Bacillales</taxon>
        <taxon>Staphylococcaceae</taxon>
        <taxon>Corticicoccus</taxon>
    </lineage>
</organism>
<feature type="domain" description="Thioredoxin" evidence="4">
    <location>
        <begin position="27"/>
        <end position="199"/>
    </location>
</feature>
<sequence>MEKLLLAMIVFSIILSSCSAGQVEIMPSYGNEVSDFEVTDQNDEAFKRSDMDGKVWLVNFIFTNCKTVCPPMTMNLTETAKELEDENVKNYGILSFTVDPEEDTPEVIADYIGWFDIPEETEWHLVTGYSPDVIKRFAKANFKTNVDPPKAGEDQATHSTALYLVDAEGTIIKHYSGIDFGDDSYPIEEVVNDVKTLAPR</sequence>
<evidence type="ECO:0000259" key="4">
    <source>
        <dbReference type="PROSITE" id="PS51352"/>
    </source>
</evidence>
<dbReference type="PANTHER" id="PTHR12151">
    <property type="entry name" value="ELECTRON TRANSPORT PROTIN SCO1/SENC FAMILY MEMBER"/>
    <property type="match status" value="1"/>
</dbReference>
<evidence type="ECO:0000313" key="5">
    <source>
        <dbReference type="EMBL" id="MFD2830813.1"/>
    </source>
</evidence>
<dbReference type="PROSITE" id="PS51257">
    <property type="entry name" value="PROKAR_LIPOPROTEIN"/>
    <property type="match status" value="1"/>
</dbReference>
<reference evidence="6" key="1">
    <citation type="journal article" date="2019" name="Int. J. Syst. Evol. Microbiol.">
        <title>The Global Catalogue of Microorganisms (GCM) 10K type strain sequencing project: providing services to taxonomists for standard genome sequencing and annotation.</title>
        <authorList>
            <consortium name="The Broad Institute Genomics Platform"/>
            <consortium name="The Broad Institute Genome Sequencing Center for Infectious Disease"/>
            <person name="Wu L."/>
            <person name="Ma J."/>
        </authorList>
    </citation>
    <scope>NUCLEOTIDE SEQUENCE [LARGE SCALE GENOMIC DNA]</scope>
    <source>
        <strain evidence="6">KCTC 33575</strain>
    </source>
</reference>
<dbReference type="Pfam" id="PF02630">
    <property type="entry name" value="SCO1-SenC"/>
    <property type="match status" value="1"/>
</dbReference>
<dbReference type="PROSITE" id="PS51352">
    <property type="entry name" value="THIOREDOXIN_2"/>
    <property type="match status" value="1"/>
</dbReference>
<protein>
    <submittedName>
        <fullName evidence="5">SCO family protein</fullName>
    </submittedName>
</protein>
<dbReference type="PANTHER" id="PTHR12151:SF25">
    <property type="entry name" value="LINALOOL DEHYDRATASE_ISOMERASE DOMAIN-CONTAINING PROTEIN"/>
    <property type="match status" value="1"/>
</dbReference>
<dbReference type="Gene3D" id="3.40.30.10">
    <property type="entry name" value="Glutaredoxin"/>
    <property type="match status" value="1"/>
</dbReference>
<evidence type="ECO:0000256" key="2">
    <source>
        <dbReference type="ARBA" id="ARBA00023008"/>
    </source>
</evidence>
<name>A0ABW5WXJ8_9STAP</name>
<dbReference type="InterPro" id="IPR013766">
    <property type="entry name" value="Thioredoxin_domain"/>
</dbReference>
<keyword evidence="6" id="KW-1185">Reference proteome</keyword>
<comment type="similarity">
    <text evidence="1">Belongs to the SCO1/2 family.</text>
</comment>
<dbReference type="EMBL" id="JBHUOQ010000004">
    <property type="protein sequence ID" value="MFD2830813.1"/>
    <property type="molecule type" value="Genomic_DNA"/>
</dbReference>
<evidence type="ECO:0000256" key="1">
    <source>
        <dbReference type="ARBA" id="ARBA00010996"/>
    </source>
</evidence>